<dbReference type="GO" id="GO:0016853">
    <property type="term" value="F:isomerase activity"/>
    <property type="evidence" value="ECO:0007669"/>
    <property type="project" value="UniProtKB-KW"/>
</dbReference>
<dbReference type="PANTHER" id="PTHR12110">
    <property type="entry name" value="HYDROXYPYRUVATE ISOMERASE"/>
    <property type="match status" value="1"/>
</dbReference>
<dbReference type="RefSeq" id="WP_135483296.1">
    <property type="nucleotide sequence ID" value="NZ_SRMF01000003.1"/>
</dbReference>
<dbReference type="AlphaFoldDB" id="A0A4Z0W6V8"/>
<dbReference type="Proteomes" id="UP000297475">
    <property type="component" value="Unassembled WGS sequence"/>
</dbReference>
<comment type="caution">
    <text evidence="2">The sequence shown here is derived from an EMBL/GenBank/DDBJ whole genome shotgun (WGS) entry which is preliminary data.</text>
</comment>
<protein>
    <submittedName>
        <fullName evidence="2">Sugar phosphate isomerase/epimerase</fullName>
    </submittedName>
</protein>
<accession>A0A4Z0W6V8</accession>
<dbReference type="PANTHER" id="PTHR12110:SF21">
    <property type="entry name" value="XYLOSE ISOMERASE-LIKE TIM BARREL DOMAIN-CONTAINING PROTEIN"/>
    <property type="match status" value="1"/>
</dbReference>
<dbReference type="InterPro" id="IPR013022">
    <property type="entry name" value="Xyl_isomerase-like_TIM-brl"/>
</dbReference>
<keyword evidence="2" id="KW-0413">Isomerase</keyword>
<dbReference type="OrthoDB" id="9779184at2"/>
<evidence type="ECO:0000259" key="1">
    <source>
        <dbReference type="Pfam" id="PF01261"/>
    </source>
</evidence>
<name>A0A4Z0W6V8_9GAMM</name>
<dbReference type="SUPFAM" id="SSF51658">
    <property type="entry name" value="Xylose isomerase-like"/>
    <property type="match status" value="1"/>
</dbReference>
<dbReference type="Gene3D" id="3.20.20.150">
    <property type="entry name" value="Divalent-metal-dependent TIM barrel enzymes"/>
    <property type="match status" value="1"/>
</dbReference>
<feature type="domain" description="Xylose isomerase-like TIM barrel" evidence="1">
    <location>
        <begin position="20"/>
        <end position="265"/>
    </location>
</feature>
<dbReference type="InterPro" id="IPR050312">
    <property type="entry name" value="IolE/XylAMocC-like"/>
</dbReference>
<reference evidence="2 3" key="1">
    <citation type="submission" date="2019-04" db="EMBL/GenBank/DDBJ databases">
        <title>Natronospirillum operosus gen. nov., sp. nov., a haloalkaliphilic satellite isolated from decaying biomass of laboratory culture of cyanobacterium Geitlerinema sp. and proposal of Natronospirillaceae fam. nov. and Saccharospirillaceae fam. nov.</title>
        <authorList>
            <person name="Kevbrin V."/>
            <person name="Boltyanskaya Y."/>
            <person name="Koziaeva V."/>
            <person name="Grouzdev D.S."/>
            <person name="Park M."/>
            <person name="Cho J."/>
        </authorList>
    </citation>
    <scope>NUCLEOTIDE SEQUENCE [LARGE SCALE GENOMIC DNA]</scope>
    <source>
        <strain evidence="2 3">G-116</strain>
    </source>
</reference>
<dbReference type="InterPro" id="IPR036237">
    <property type="entry name" value="Xyl_isomerase-like_sf"/>
</dbReference>
<evidence type="ECO:0000313" key="3">
    <source>
        <dbReference type="Proteomes" id="UP000297475"/>
    </source>
</evidence>
<keyword evidence="3" id="KW-1185">Reference proteome</keyword>
<dbReference type="Pfam" id="PF01261">
    <property type="entry name" value="AP_endonuc_2"/>
    <property type="match status" value="1"/>
</dbReference>
<sequence length="274" mass="29566">MKISLCNEVLSHLTFEEQCAYCASLGYDGLEVAPYTLAADPSVLTEKDLANYRQMASDQGLRITGLHWLLLAPEGLSIVDPDPGVRSRTLDMAARLADMCAALGGDVLVHGSPRQRLLGDDPEADRARAEEYFAVAGNLAAKAGLIYCVEPLSRKETNYINTVAEGAELVRSINQPGLKTMLDTSAAAQTEELSVAEVLQQWLPTGLLGHIQINDRNRRAPGQGDDRFRPILGALLQYGWSQPVSVEPFVYAPDGAATAARAIGYLQGILEGLE</sequence>
<evidence type="ECO:0000313" key="2">
    <source>
        <dbReference type="EMBL" id="TGG93574.1"/>
    </source>
</evidence>
<dbReference type="EMBL" id="SRMF01000003">
    <property type="protein sequence ID" value="TGG93574.1"/>
    <property type="molecule type" value="Genomic_DNA"/>
</dbReference>
<gene>
    <name evidence="2" type="ORF">E4656_11065</name>
</gene>
<organism evidence="2 3">
    <name type="scientific">Natronospirillum operosum</name>
    <dbReference type="NCBI Taxonomy" id="2759953"/>
    <lineage>
        <taxon>Bacteria</taxon>
        <taxon>Pseudomonadati</taxon>
        <taxon>Pseudomonadota</taxon>
        <taxon>Gammaproteobacteria</taxon>
        <taxon>Oceanospirillales</taxon>
        <taxon>Natronospirillaceae</taxon>
        <taxon>Natronospirillum</taxon>
    </lineage>
</organism>
<proteinExistence type="predicted"/>